<keyword evidence="2" id="KW-1185">Reference proteome</keyword>
<protein>
    <submittedName>
        <fullName evidence="1">Nonribosomal peptide synthetase</fullName>
    </submittedName>
</protein>
<name>A0ACC8EKD3_9PEZI</name>
<evidence type="ECO:0000313" key="1">
    <source>
        <dbReference type="EMBL" id="OCK86568.1"/>
    </source>
</evidence>
<reference evidence="1 2" key="1">
    <citation type="journal article" date="2016" name="Nat. Commun.">
        <title>Ectomycorrhizal ecology is imprinted in the genome of the dominant symbiotic fungus Cenococcum geophilum.</title>
        <authorList>
            <consortium name="DOE Joint Genome Institute"/>
            <person name="Peter M."/>
            <person name="Kohler A."/>
            <person name="Ohm R.A."/>
            <person name="Kuo A."/>
            <person name="Krutzmann J."/>
            <person name="Morin E."/>
            <person name="Arend M."/>
            <person name="Barry K.W."/>
            <person name="Binder M."/>
            <person name="Choi C."/>
            <person name="Clum A."/>
            <person name="Copeland A."/>
            <person name="Grisel N."/>
            <person name="Haridas S."/>
            <person name="Kipfer T."/>
            <person name="LaButti K."/>
            <person name="Lindquist E."/>
            <person name="Lipzen A."/>
            <person name="Maire R."/>
            <person name="Meier B."/>
            <person name="Mihaltcheva S."/>
            <person name="Molinier V."/>
            <person name="Murat C."/>
            <person name="Poggeler S."/>
            <person name="Quandt C.A."/>
            <person name="Sperisen C."/>
            <person name="Tritt A."/>
            <person name="Tisserant E."/>
            <person name="Crous P.W."/>
            <person name="Henrissat B."/>
            <person name="Nehls U."/>
            <person name="Egli S."/>
            <person name="Spatafora J.W."/>
            <person name="Grigoriev I.V."/>
            <person name="Martin F.M."/>
        </authorList>
    </citation>
    <scope>NUCLEOTIDE SEQUENCE [LARGE SCALE GENOMIC DNA]</scope>
    <source>
        <strain evidence="1 2">1.58</strain>
    </source>
</reference>
<dbReference type="EMBL" id="KV748309">
    <property type="protein sequence ID" value="OCK86568.1"/>
    <property type="molecule type" value="Genomic_DNA"/>
</dbReference>
<accession>A0ACC8EKD3</accession>
<proteinExistence type="predicted"/>
<sequence length="883" mass="98231">MHCRLEGADPANLGRRVGGIPWVAEVNDSNKLSPIGCVGELLIEGPILARGYLNDQKKTAAAFIEDPSWAEHFRPGRRRRFYKTGDLVRYNSDGTLNFIGRKDTQVKLHGQRLELGEVEHYLKSLAPSDWQVTVEMIQPASCEGDPILAGFVCVRDKPYDIADTDLALSTIGTIHEKLLELEIALAAQLPSYMVPAAYIPLQHLPLTSSGKTDRQKLRQLGSRLTAEQLVACLVGERTKRPPSTEIEVTLQQLWADVLHLEPSSIGADDSFFRLGGDSIKAMRLVAAARGNKVFLNVADVLLKPRLWELALLAGDNEQCNNNLKAQQASLSAFTSIDNQLKQSLNNAACAQAFVSNAEVEEIFEATSHQIFAVTTGLLKSRGSTNYFTFKFDSTVDKSDLERACRRLVEHHQILRTVFIVHHRRVFQVVLRSPRVEFDQYKRCSRDEEVICELIDKDKAQDVKLGQLMVRFMYVDYGTEGSCLIFRMSHAQYDGVCLPTICKDLKAAYMGEELSKGLSFVHFVSAMRRAQTAEAEAFWTGRLEGSSMTQFLSRSEPPLGNDSIRFISRAIPLVSLNTYGVTLASVFKTAWALILAGLSGRKDVVFGHVVSGRNLPLQDIDSIVGDCVNCIPVRVEIGSTTVLDLLKQVQEEYLSSIPFESLSLGEIVEKCTNWPRATRFSSIIQHQNLDEVVESLSFGNATCTVGPVNTPAYASDIFMVSNPRGSEIEVSLTWNDEFITQNFAEGILEMLRLTVLEIVLDPYRRVSSLSSSIGLSTCIPFSVECNNGEPTSSSHTSQLTNLASTKLIVNRAWSFAMDSRDGISAKYKDTNDTLFFDTWEEVIIAARFVEFYNLEGISVTMEEIIEHPTINLQRLLVESRIGAL</sequence>
<evidence type="ECO:0000313" key="2">
    <source>
        <dbReference type="Proteomes" id="UP000250078"/>
    </source>
</evidence>
<dbReference type="Proteomes" id="UP000250078">
    <property type="component" value="Unassembled WGS sequence"/>
</dbReference>
<organism evidence="1 2">
    <name type="scientific">Cenococcum geophilum 1.58</name>
    <dbReference type="NCBI Taxonomy" id="794803"/>
    <lineage>
        <taxon>Eukaryota</taxon>
        <taxon>Fungi</taxon>
        <taxon>Dikarya</taxon>
        <taxon>Ascomycota</taxon>
        <taxon>Pezizomycotina</taxon>
        <taxon>Dothideomycetes</taxon>
        <taxon>Pleosporomycetidae</taxon>
        <taxon>Gloniales</taxon>
        <taxon>Gloniaceae</taxon>
        <taxon>Cenococcum</taxon>
    </lineage>
</organism>
<gene>
    <name evidence="1" type="primary">nps9</name>
    <name evidence="1" type="ORF">K441DRAFT_52192</name>
</gene>